<sequence length="60" mass="6991">MISTSIETQNSAILHLMFAWEELKILYKTIYGTSRDVPCTSKEKLEKTPIYMRKCAFIFA</sequence>
<gene>
    <name evidence="1" type="ORF">SS1G_03022</name>
</gene>
<dbReference type="KEGG" id="ssl:SS1G_03022"/>
<dbReference type="EMBL" id="CH476623">
    <property type="protein sequence ID" value="EDO00162.1"/>
    <property type="molecule type" value="Genomic_DNA"/>
</dbReference>
<dbReference type="RefSeq" id="XP_001596799.1">
    <property type="nucleotide sequence ID" value="XM_001596749.1"/>
</dbReference>
<reference evidence="2" key="1">
    <citation type="journal article" date="2011" name="PLoS Genet.">
        <title>Genomic analysis of the necrotrophic fungal pathogens Sclerotinia sclerotiorum and Botrytis cinerea.</title>
        <authorList>
            <person name="Amselem J."/>
            <person name="Cuomo C.A."/>
            <person name="van Kan J.A."/>
            <person name="Viaud M."/>
            <person name="Benito E.P."/>
            <person name="Couloux A."/>
            <person name="Coutinho P.M."/>
            <person name="de Vries R.P."/>
            <person name="Dyer P.S."/>
            <person name="Fillinger S."/>
            <person name="Fournier E."/>
            <person name="Gout L."/>
            <person name="Hahn M."/>
            <person name="Kohn L."/>
            <person name="Lapalu N."/>
            <person name="Plummer K.M."/>
            <person name="Pradier J.M."/>
            <person name="Quevillon E."/>
            <person name="Sharon A."/>
            <person name="Simon A."/>
            <person name="ten Have A."/>
            <person name="Tudzynski B."/>
            <person name="Tudzynski P."/>
            <person name="Wincker P."/>
            <person name="Andrew M."/>
            <person name="Anthouard V."/>
            <person name="Beever R.E."/>
            <person name="Beffa R."/>
            <person name="Benoit I."/>
            <person name="Bouzid O."/>
            <person name="Brault B."/>
            <person name="Chen Z."/>
            <person name="Choquer M."/>
            <person name="Collemare J."/>
            <person name="Cotton P."/>
            <person name="Danchin E.G."/>
            <person name="Da Silva C."/>
            <person name="Gautier A."/>
            <person name="Giraud C."/>
            <person name="Giraud T."/>
            <person name="Gonzalez C."/>
            <person name="Grossetete S."/>
            <person name="Guldener U."/>
            <person name="Henrissat B."/>
            <person name="Howlett B.J."/>
            <person name="Kodira C."/>
            <person name="Kretschmer M."/>
            <person name="Lappartient A."/>
            <person name="Leroch M."/>
            <person name="Levis C."/>
            <person name="Mauceli E."/>
            <person name="Neuveglise C."/>
            <person name="Oeser B."/>
            <person name="Pearson M."/>
            <person name="Poulain J."/>
            <person name="Poussereau N."/>
            <person name="Quesneville H."/>
            <person name="Rascle C."/>
            <person name="Schumacher J."/>
            <person name="Segurens B."/>
            <person name="Sexton A."/>
            <person name="Silva E."/>
            <person name="Sirven C."/>
            <person name="Soanes D.M."/>
            <person name="Talbot N.J."/>
            <person name="Templeton M."/>
            <person name="Yandava C."/>
            <person name="Yarden O."/>
            <person name="Zeng Q."/>
            <person name="Rollins J.A."/>
            <person name="Lebrun M.H."/>
            <person name="Dickman M."/>
        </authorList>
    </citation>
    <scope>NUCLEOTIDE SEQUENCE [LARGE SCALE GENOMIC DNA]</scope>
    <source>
        <strain evidence="2">ATCC 18683 / 1980 / Ss-1</strain>
    </source>
</reference>
<dbReference type="InParanoid" id="A7ECI3"/>
<organism evidence="1 2">
    <name type="scientific">Sclerotinia sclerotiorum (strain ATCC 18683 / 1980 / Ss-1)</name>
    <name type="common">White mold</name>
    <name type="synonym">Whetzelinia sclerotiorum</name>
    <dbReference type="NCBI Taxonomy" id="665079"/>
    <lineage>
        <taxon>Eukaryota</taxon>
        <taxon>Fungi</taxon>
        <taxon>Dikarya</taxon>
        <taxon>Ascomycota</taxon>
        <taxon>Pezizomycotina</taxon>
        <taxon>Leotiomycetes</taxon>
        <taxon>Helotiales</taxon>
        <taxon>Sclerotiniaceae</taxon>
        <taxon>Sclerotinia</taxon>
    </lineage>
</organism>
<name>A7ECI3_SCLS1</name>
<dbReference type="GeneID" id="5492289"/>
<dbReference type="Proteomes" id="UP000001312">
    <property type="component" value="Unassembled WGS sequence"/>
</dbReference>
<evidence type="ECO:0000313" key="2">
    <source>
        <dbReference type="Proteomes" id="UP000001312"/>
    </source>
</evidence>
<dbReference type="AlphaFoldDB" id="A7ECI3"/>
<evidence type="ECO:0000313" key="1">
    <source>
        <dbReference type="EMBL" id="EDO00162.1"/>
    </source>
</evidence>
<protein>
    <submittedName>
        <fullName evidence="1">Uncharacterized protein</fullName>
    </submittedName>
</protein>
<dbReference type="HOGENOM" id="CLU_2943181_0_0_1"/>
<keyword evidence="2" id="KW-1185">Reference proteome</keyword>
<accession>A7ECI3</accession>
<proteinExistence type="predicted"/>